<feature type="domain" description="Fibronectin type-III" evidence="2">
    <location>
        <begin position="155"/>
        <end position="248"/>
    </location>
</feature>
<evidence type="ECO:0000313" key="3">
    <source>
        <dbReference type="EMBL" id="CAH3194924.1"/>
    </source>
</evidence>
<proteinExistence type="predicted"/>
<dbReference type="PANTHER" id="PTHR13817">
    <property type="entry name" value="TITIN"/>
    <property type="match status" value="1"/>
</dbReference>
<dbReference type="Gene3D" id="2.60.40.10">
    <property type="entry name" value="Immunoglobulins"/>
    <property type="match status" value="4"/>
</dbReference>
<dbReference type="CDD" id="cd00063">
    <property type="entry name" value="FN3"/>
    <property type="match status" value="4"/>
</dbReference>
<dbReference type="SUPFAM" id="SSF49265">
    <property type="entry name" value="Fibronectin type III"/>
    <property type="match status" value="3"/>
</dbReference>
<gene>
    <name evidence="3" type="ORF">PEVE_00029017</name>
</gene>
<feature type="non-terminal residue" evidence="3">
    <location>
        <position position="1"/>
    </location>
</feature>
<dbReference type="Pfam" id="PF00041">
    <property type="entry name" value="fn3"/>
    <property type="match status" value="2"/>
</dbReference>
<organism evidence="3 4">
    <name type="scientific">Porites evermanni</name>
    <dbReference type="NCBI Taxonomy" id="104178"/>
    <lineage>
        <taxon>Eukaryota</taxon>
        <taxon>Metazoa</taxon>
        <taxon>Cnidaria</taxon>
        <taxon>Anthozoa</taxon>
        <taxon>Hexacorallia</taxon>
        <taxon>Scleractinia</taxon>
        <taxon>Fungiina</taxon>
        <taxon>Poritidae</taxon>
        <taxon>Porites</taxon>
    </lineage>
</organism>
<dbReference type="PROSITE" id="PS50853">
    <property type="entry name" value="FN3"/>
    <property type="match status" value="3"/>
</dbReference>
<dbReference type="InterPro" id="IPR050964">
    <property type="entry name" value="Striated_Muscle_Regulatory"/>
</dbReference>
<name>A0ABN8SWB8_9CNID</name>
<evidence type="ECO:0000256" key="1">
    <source>
        <dbReference type="ARBA" id="ARBA00022737"/>
    </source>
</evidence>
<reference evidence="3 4" key="1">
    <citation type="submission" date="2022-05" db="EMBL/GenBank/DDBJ databases">
        <authorList>
            <consortium name="Genoscope - CEA"/>
            <person name="William W."/>
        </authorList>
    </citation>
    <scope>NUCLEOTIDE SEQUENCE [LARGE SCALE GENOMIC DNA]</scope>
</reference>
<dbReference type="InterPro" id="IPR036116">
    <property type="entry name" value="FN3_sf"/>
</dbReference>
<dbReference type="PANTHER" id="PTHR13817:SF166">
    <property type="entry name" value="NEURONAL IGCAM-RELATED"/>
    <property type="match status" value="1"/>
</dbReference>
<accession>A0ABN8SWB8</accession>
<sequence>TIPYNNASNIYSNSCTRKLTSASGVQCNSTYQCSASLSGIQGSHLTTANVIVSLKKPGQPVVQVNPSDVKARSTLVTWSYNPGADEMPVTAYNLEYRNSTSTRDIPLGLVLSKRIISLKPYTAYSVRLIATSVLGKSLWSNFQNFTTKTAKPEIDVQILSVTSPTSQSILVKWQTPSTTNLNGPFRGYSIEYMEAEKPSSKVNVSGSTSSHTLQNLKKWTVYFIKIAISNGDFLGPPSPEKKVRTLEDAPSKPLNLSFTFQKPSEIAMLRMTVHWHQPAEQNGIIRKYRLVLTYTIDGRQTTITSEKNNQTFSHSLDVFGGVQYSVEIWAETIKPGPTLTGTIQVPEYKPSASPQNITSEKMNEAAYKISWNPLPRDKTNGRVIAYEVNQTTLSITCTARSASTPSVLQNTTDTFIVLTGLLSCSVYKVEVRAYTSAGPGFFGRLTRNIATSVPGEPTDVKTENPGKRNITLRWGKPKLHGDAVRRY</sequence>
<dbReference type="InterPro" id="IPR013783">
    <property type="entry name" value="Ig-like_fold"/>
</dbReference>
<dbReference type="SMART" id="SM00060">
    <property type="entry name" value="FN3"/>
    <property type="match status" value="4"/>
</dbReference>
<evidence type="ECO:0000313" key="4">
    <source>
        <dbReference type="Proteomes" id="UP001159427"/>
    </source>
</evidence>
<dbReference type="InterPro" id="IPR003961">
    <property type="entry name" value="FN3_dom"/>
</dbReference>
<keyword evidence="1" id="KW-0677">Repeat</keyword>
<feature type="domain" description="Fibronectin type-III" evidence="2">
    <location>
        <begin position="353"/>
        <end position="455"/>
    </location>
</feature>
<comment type="caution">
    <text evidence="3">The sequence shown here is derived from an EMBL/GenBank/DDBJ whole genome shotgun (WGS) entry which is preliminary data.</text>
</comment>
<keyword evidence="4" id="KW-1185">Reference proteome</keyword>
<dbReference type="Proteomes" id="UP001159427">
    <property type="component" value="Unassembled WGS sequence"/>
</dbReference>
<feature type="domain" description="Fibronectin type-III" evidence="2">
    <location>
        <begin position="60"/>
        <end position="150"/>
    </location>
</feature>
<evidence type="ECO:0000259" key="2">
    <source>
        <dbReference type="PROSITE" id="PS50853"/>
    </source>
</evidence>
<feature type="non-terminal residue" evidence="3">
    <location>
        <position position="487"/>
    </location>
</feature>
<protein>
    <recommendedName>
        <fullName evidence="2">Fibronectin type-III domain-containing protein</fullName>
    </recommendedName>
</protein>
<dbReference type="EMBL" id="CALNXI010004034">
    <property type="protein sequence ID" value="CAH3194924.1"/>
    <property type="molecule type" value="Genomic_DNA"/>
</dbReference>